<protein>
    <submittedName>
        <fullName evidence="5">Hydroxypyruvate isomerase</fullName>
        <ecNumber evidence="5">5.3.1.22</ecNumber>
    </submittedName>
</protein>
<keyword evidence="2" id="KW-0119">Carbohydrate metabolism</keyword>
<evidence type="ECO:0000313" key="6">
    <source>
        <dbReference type="Proteomes" id="UP000643525"/>
    </source>
</evidence>
<dbReference type="PIRSF" id="PIRSF006241">
    <property type="entry name" value="HyI"/>
    <property type="match status" value="1"/>
</dbReference>
<dbReference type="SUPFAM" id="SSF51658">
    <property type="entry name" value="Xylose isomerase-like"/>
    <property type="match status" value="1"/>
</dbReference>
<dbReference type="Proteomes" id="UP000643525">
    <property type="component" value="Unassembled WGS sequence"/>
</dbReference>
<evidence type="ECO:0000256" key="3">
    <source>
        <dbReference type="PIRNR" id="PIRNR006241"/>
    </source>
</evidence>
<evidence type="ECO:0000256" key="1">
    <source>
        <dbReference type="ARBA" id="ARBA00023235"/>
    </source>
</evidence>
<gene>
    <name evidence="5" type="ORF">H4W27_000795</name>
</gene>
<organism evidence="5 6">
    <name type="scientific">Nesterenkonia lutea</name>
    <dbReference type="NCBI Taxonomy" id="272919"/>
    <lineage>
        <taxon>Bacteria</taxon>
        <taxon>Bacillati</taxon>
        <taxon>Actinomycetota</taxon>
        <taxon>Actinomycetes</taxon>
        <taxon>Micrococcales</taxon>
        <taxon>Micrococcaceae</taxon>
        <taxon>Nesterenkonia</taxon>
    </lineage>
</organism>
<proteinExistence type="inferred from homology"/>
<dbReference type="RefSeq" id="WP_192594797.1">
    <property type="nucleotide sequence ID" value="NZ_BAAALJ010000014.1"/>
</dbReference>
<dbReference type="PANTHER" id="PTHR43489">
    <property type="entry name" value="ISOMERASE"/>
    <property type="match status" value="1"/>
</dbReference>
<dbReference type="InterPro" id="IPR026040">
    <property type="entry name" value="HyI-like"/>
</dbReference>
<evidence type="ECO:0000313" key="5">
    <source>
        <dbReference type="EMBL" id="MBE1523677.1"/>
    </source>
</evidence>
<keyword evidence="1 3" id="KW-0413">Isomerase</keyword>
<dbReference type="InterPro" id="IPR013022">
    <property type="entry name" value="Xyl_isomerase-like_TIM-brl"/>
</dbReference>
<evidence type="ECO:0000259" key="4">
    <source>
        <dbReference type="Pfam" id="PF01261"/>
    </source>
</evidence>
<keyword evidence="6" id="KW-1185">Reference proteome</keyword>
<sequence length="274" mass="30167">MDDEIRWVLNLSLLFNEHELLHRPGAAKAAGFDEVEFWWPFGTTGRPSRTEIESFVDSINNAGVHLTAMNLFAGDMPAGERGVLSYPERSDEFRDSVAIAMEVGERLGTQLFNAPYSHRRDGLGHAEQDRLADENLAFAARAATEIGGTVLLEPVSKMPRYPIKTSADAVGIIDRVQKATGVTNLGFLLDQYHVGMSGEDVIEVIEEHSARIKHVQLADIPGRGQPGSGEANIRGAVELLMSKGYEGAFALEYIPQGTTAESLTDWQREQKKWS</sequence>
<name>A0ABR9JDW0_9MICC</name>
<comment type="similarity">
    <text evidence="3">Belongs to the hyi family.</text>
</comment>
<dbReference type="Gene3D" id="3.20.20.150">
    <property type="entry name" value="Divalent-metal-dependent TIM barrel enzymes"/>
    <property type="match status" value="1"/>
</dbReference>
<reference evidence="5 6" key="1">
    <citation type="submission" date="2020-10" db="EMBL/GenBank/DDBJ databases">
        <title>Sequencing the genomes of 1000 actinobacteria strains.</title>
        <authorList>
            <person name="Klenk H.-P."/>
        </authorList>
    </citation>
    <scope>NUCLEOTIDE SEQUENCE [LARGE SCALE GENOMIC DNA]</scope>
    <source>
        <strain evidence="5 6">DSM 15666</strain>
    </source>
</reference>
<accession>A0ABR9JDW0</accession>
<dbReference type="InterPro" id="IPR050417">
    <property type="entry name" value="Sugar_Epim/Isomerase"/>
</dbReference>
<dbReference type="PANTHER" id="PTHR43489:SF6">
    <property type="entry name" value="HYDROXYPYRUVATE ISOMERASE-RELATED"/>
    <property type="match status" value="1"/>
</dbReference>
<comment type="caution">
    <text evidence="5">The sequence shown here is derived from an EMBL/GenBank/DDBJ whole genome shotgun (WGS) entry which is preliminary data.</text>
</comment>
<evidence type="ECO:0000256" key="2">
    <source>
        <dbReference type="ARBA" id="ARBA00023277"/>
    </source>
</evidence>
<dbReference type="InterPro" id="IPR036237">
    <property type="entry name" value="Xyl_isomerase-like_sf"/>
</dbReference>
<feature type="domain" description="Xylose isomerase-like TIM barrel" evidence="4">
    <location>
        <begin position="26"/>
        <end position="269"/>
    </location>
</feature>
<dbReference type="EC" id="5.3.1.22" evidence="5"/>
<dbReference type="GO" id="GO:0008903">
    <property type="term" value="F:hydroxypyruvate isomerase activity"/>
    <property type="evidence" value="ECO:0007669"/>
    <property type="project" value="UniProtKB-EC"/>
</dbReference>
<dbReference type="EMBL" id="JADBED010000001">
    <property type="protein sequence ID" value="MBE1523677.1"/>
    <property type="molecule type" value="Genomic_DNA"/>
</dbReference>
<dbReference type="Pfam" id="PF01261">
    <property type="entry name" value="AP_endonuc_2"/>
    <property type="match status" value="1"/>
</dbReference>